<dbReference type="InterPro" id="IPR032675">
    <property type="entry name" value="LRR_dom_sf"/>
</dbReference>
<dbReference type="EMBL" id="CP049616">
    <property type="protein sequence ID" value="QII44741.1"/>
    <property type="molecule type" value="Genomic_DNA"/>
</dbReference>
<dbReference type="RefSeq" id="WP_166248274.1">
    <property type="nucleotide sequence ID" value="NZ_CP049616.1"/>
</dbReference>
<dbReference type="InterPro" id="IPR016024">
    <property type="entry name" value="ARM-type_fold"/>
</dbReference>
<dbReference type="Pfam" id="PF23598">
    <property type="entry name" value="LRR_14"/>
    <property type="match status" value="1"/>
</dbReference>
<dbReference type="Pfam" id="PF13569">
    <property type="entry name" value="DUF4132"/>
    <property type="match status" value="1"/>
</dbReference>
<reference evidence="4 5" key="1">
    <citation type="submission" date="2020-02" db="EMBL/GenBank/DDBJ databases">
        <title>Complete genome of Muricauda sp. 501str8.</title>
        <authorList>
            <person name="Dong B."/>
            <person name="Zhu S."/>
            <person name="Yang J."/>
            <person name="Chen J."/>
        </authorList>
    </citation>
    <scope>NUCLEOTIDE SEQUENCE [LARGE SCALE GENOMIC DNA]</scope>
    <source>
        <strain evidence="4 5">501str8</strain>
    </source>
</reference>
<name>A0A6G7J1J6_9FLAO</name>
<feature type="domain" description="Disease resistance R13L4/SHOC-2-like LRR" evidence="3">
    <location>
        <begin position="225"/>
        <end position="334"/>
    </location>
</feature>
<evidence type="ECO:0000256" key="1">
    <source>
        <dbReference type="ARBA" id="ARBA00022737"/>
    </source>
</evidence>
<dbReference type="InterPro" id="IPR025406">
    <property type="entry name" value="DUF4132"/>
</dbReference>
<evidence type="ECO:0000259" key="3">
    <source>
        <dbReference type="Pfam" id="PF23598"/>
    </source>
</evidence>
<dbReference type="Gene3D" id="2.20.140.10">
    <property type="entry name" value="WGR domain"/>
    <property type="match status" value="1"/>
</dbReference>
<evidence type="ECO:0000313" key="4">
    <source>
        <dbReference type="EMBL" id="QII44741.1"/>
    </source>
</evidence>
<dbReference type="Gene3D" id="3.80.10.10">
    <property type="entry name" value="Ribonuclease Inhibitor"/>
    <property type="match status" value="2"/>
</dbReference>
<evidence type="ECO:0000259" key="2">
    <source>
        <dbReference type="Pfam" id="PF13569"/>
    </source>
</evidence>
<dbReference type="InterPro" id="IPR055414">
    <property type="entry name" value="LRR_R13L4/SHOC2-like"/>
</dbReference>
<dbReference type="SUPFAM" id="SSF52047">
    <property type="entry name" value="RNI-like"/>
    <property type="match status" value="1"/>
</dbReference>
<keyword evidence="5" id="KW-1185">Reference proteome</keyword>
<accession>A0A6G7J1J6</accession>
<dbReference type="KEGG" id="mut:GVT53_08620"/>
<protein>
    <submittedName>
        <fullName evidence="4">DUF4132 domain-containing protein</fullName>
    </submittedName>
</protein>
<dbReference type="Proteomes" id="UP000502928">
    <property type="component" value="Chromosome"/>
</dbReference>
<sequence>MKRYFYRESDKRFWSIEEKGTDYETTYGVRYLKKARVGSKSFSTVETCQKNIEKEIQKKLDAGYKELTVINDFSDVKDIKDVWDTQQAQKTCPSELYYWEEVSVALIKAVCKITSLEKLDFRSIEELPDEIGQLQNLKILKIGSENRPQLSISRGLSRLPLLEELELYGVSSIDIDGILQLNTLKKLEISFSDKPQKSISLDGFGQMPNLEELRLYDVYNLNYDFRVLQNLQQLDIAYRNRNGIVSDCIGHLQKLTYLRLYGAKQLPDTLWSLENLEELIIADSAIQELPKEIDKLSKLKTLSIDSYSKEKEPITLPDSFGNLKSLVKLEIEKIKVEALPESFKNLTQLQTLILDTTSFTKIPEVIFELENLTCLNIAVKNLDFLDPRLAQLEHLQTVDFYNIKKGQFKNLPEHIPNLYDWKNIKKLISKQAIPAPKGKLLPTPSQKEKQQALSDRKEKFNNFKRDSFDRMRYKSERQFERVVSFLTGEVDECPPAVPRRDDYGFQSIFTLLKPLSQWDFMDDRILTFIAQEAFDYDNGSFFFYKGLLEWLQKNSLENPTEKFENLLSALEKYGIEKDFILSRCFINGSTLLTDGSPSSMGTYLLEHFDDSPEYFIESAKNENKNAFVELFIKHRPASIEPYLPKLYLNTYDDGTNHLPYKVFDTLLEYDTKKYSKILHALTDTLEPHCNRNCKLEAAKLLVEKGSGEYKILAFGIVEETLQHISDSLARDKDFYFQWSLKPFAFSLKSIPSFIDWIFTHYGKSALPAVEKYVENINPIDVNIIKVIVEHIGEGAMNIIGKTFKANFNGNLELQLRSYPSLFDAISTIDYSPYHERVWKLLDSRSSELRLLACNEIIKFGAKTVVPRARPLLHDENEDKKELGIRLLLPFEETWGELMVVMDNEKNEDLRNLLVKKFYAVPTQITIAEAKRRVSNATERGKLNRAPAWWFDVSKLPTPKWNNGEELNEQELLYLCYRQKSWNDLSPDPEARDIYPLIDKESAKGFSSILLELVKENGGILAKNRFALTLIGMFGGDSIVDHLEKEAISGTNPNACVVLGLVGTIKAARALDNIINYFDVRYPNVRDAAQDAFKQIAEARGMLVQELQDAIMPDFGFDGLTKKIRDGNAIYELSIDPSFSLVFEDGKGKKTTRAPKMTAEAKETIKSIRKDLKRASRQFAGNLELKLCTQDVWPTDEWEERFLEKPLAFALARNFIWGTYQNGNLSKSFMVDENGHLLDMDGKVLQLENTALVKLVHPINLDTSEKDRWSAVLKERKIIPPFSQLDRKVYRVSDDRKDEKFNYDHETRDIAGSIKYGLPALGWHRGSILAGGRVSSFIKSIPAYNLEAFIMVEGVNVQPVEEDEAEKIEKLFFVQMGSVYTGTDSVNDPRSEDDHRLVPFGEVPPVVYSEVVRDIESILEQ</sequence>
<dbReference type="PANTHER" id="PTHR47186">
    <property type="entry name" value="LEUCINE-RICH REPEAT-CONTAINING PROTEIN 57"/>
    <property type="match status" value="1"/>
</dbReference>
<proteinExistence type="predicted"/>
<keyword evidence="1" id="KW-0677">Repeat</keyword>
<dbReference type="PANTHER" id="PTHR47186:SF61">
    <property type="entry name" value="LEUCINE-RICH REPEAT-CONTAINING PROTEIN 57-RELATED"/>
    <property type="match status" value="1"/>
</dbReference>
<evidence type="ECO:0000313" key="5">
    <source>
        <dbReference type="Proteomes" id="UP000502928"/>
    </source>
</evidence>
<feature type="domain" description="DUF4132" evidence="2">
    <location>
        <begin position="1147"/>
        <end position="1299"/>
    </location>
</feature>
<dbReference type="SUPFAM" id="SSF48371">
    <property type="entry name" value="ARM repeat"/>
    <property type="match status" value="1"/>
</dbReference>
<gene>
    <name evidence="4" type="ORF">GVT53_08620</name>
</gene>
<organism evidence="4 5">
    <name type="scientific">Flagellimonas oceani</name>
    <dbReference type="NCBI Taxonomy" id="2698672"/>
    <lineage>
        <taxon>Bacteria</taxon>
        <taxon>Pseudomonadati</taxon>
        <taxon>Bacteroidota</taxon>
        <taxon>Flavobacteriia</taxon>
        <taxon>Flavobacteriales</taxon>
        <taxon>Flavobacteriaceae</taxon>
        <taxon>Flagellimonas</taxon>
    </lineage>
</organism>